<dbReference type="InterPro" id="IPR000792">
    <property type="entry name" value="Tscrpt_reg_LuxR_C"/>
</dbReference>
<sequence length="186" mass="20862">MKHTIMIVDDHPIVREGLKQVIESYDDLAIVAMASDGEEALRKLDELDSFPELVIVDLLMPKMDGGSLIDQLVGKTEIMILSTEIDPQIARQVVKKGIRGYLLKNEDPYKIADSIEDILRDPNYIAISREVLSSVLKDEEHGGDVELSAQQIKLLKMIADGKTNAEIAEKLFCHHSDCQKLLILRL</sequence>
<dbReference type="RefSeq" id="WP_006917221.1">
    <property type="nucleotide sequence ID" value="NZ_GG698805.1"/>
</dbReference>
<reference evidence="7 8" key="1">
    <citation type="submission" date="2009-06" db="EMBL/GenBank/DDBJ databases">
        <title>The Genome Sequence of Lactobacillus coleohominis strain 101-4-CHN.</title>
        <authorList>
            <consortium name="The Broad Institute Genome Sequencing Platform"/>
            <person name="Ward D."/>
            <person name="Young S.K."/>
            <person name="Zeng Q."/>
            <person name="Koehrsen M."/>
            <person name="Alvarado L."/>
            <person name="Berlin A."/>
            <person name="Borenstein D."/>
            <person name="Chen Z."/>
            <person name="Engels R."/>
            <person name="Freedman E."/>
            <person name="Gellesch M."/>
            <person name="Goldberg J."/>
            <person name="Griggs A."/>
            <person name="Gujja S."/>
            <person name="Heiman D."/>
            <person name="Hepburn T."/>
            <person name="Howarth C."/>
            <person name="Jen D."/>
            <person name="Larson L."/>
            <person name="Lewis B."/>
            <person name="Mehta T."/>
            <person name="Park D."/>
            <person name="Pearson M."/>
            <person name="Roberts A."/>
            <person name="Saif S."/>
            <person name="Shea T."/>
            <person name="Shenoy N."/>
            <person name="Sisk P."/>
            <person name="Stolte C."/>
            <person name="Sykes S."/>
            <person name="Walk T."/>
            <person name="White J."/>
            <person name="Yandava C."/>
            <person name="Liu Y."/>
            <person name="Xu Q."/>
            <person name="Lander E."/>
            <person name="Nusbaum C."/>
            <person name="Galagan J."/>
            <person name="Birren B."/>
        </authorList>
    </citation>
    <scope>NUCLEOTIDE SEQUENCE [LARGE SCALE GENOMIC DNA]</scope>
    <source>
        <strain evidence="7 8">101-4-CHN</strain>
    </source>
</reference>
<gene>
    <name evidence="7" type="ORF">HMPREF0501_01343</name>
</gene>
<keyword evidence="3" id="KW-0238">DNA-binding</keyword>
<name>C7XX58_9LACO</name>
<dbReference type="PROSITE" id="PS50110">
    <property type="entry name" value="RESPONSE_REGULATORY"/>
    <property type="match status" value="1"/>
</dbReference>
<dbReference type="InterPro" id="IPR058245">
    <property type="entry name" value="NreC/VraR/RcsB-like_REC"/>
</dbReference>
<accession>C7XX58</accession>
<evidence type="ECO:0000256" key="5">
    <source>
        <dbReference type="PROSITE-ProRule" id="PRU00169"/>
    </source>
</evidence>
<evidence type="ECO:0000313" key="7">
    <source>
        <dbReference type="EMBL" id="EEU29878.1"/>
    </source>
</evidence>
<dbReference type="GO" id="GO:0006355">
    <property type="term" value="P:regulation of DNA-templated transcription"/>
    <property type="evidence" value="ECO:0007669"/>
    <property type="project" value="InterPro"/>
</dbReference>
<dbReference type="Pfam" id="PF00072">
    <property type="entry name" value="Response_reg"/>
    <property type="match status" value="1"/>
</dbReference>
<dbReference type="eggNOG" id="COG2197">
    <property type="taxonomic scope" value="Bacteria"/>
</dbReference>
<dbReference type="Pfam" id="PF00196">
    <property type="entry name" value="GerE"/>
    <property type="match status" value="1"/>
</dbReference>
<dbReference type="SMART" id="SM00448">
    <property type="entry name" value="REC"/>
    <property type="match status" value="1"/>
</dbReference>
<dbReference type="AlphaFoldDB" id="C7XX58"/>
<organism evidence="7 8">
    <name type="scientific">Limosilactobacillus coleohominis 101-4-CHN</name>
    <dbReference type="NCBI Taxonomy" id="575594"/>
    <lineage>
        <taxon>Bacteria</taxon>
        <taxon>Bacillati</taxon>
        <taxon>Bacillota</taxon>
        <taxon>Bacilli</taxon>
        <taxon>Lactobacillales</taxon>
        <taxon>Lactobacillaceae</taxon>
        <taxon>Limosilactobacillus</taxon>
    </lineage>
</organism>
<dbReference type="STRING" id="575594.HMPREF0501_01343"/>
<dbReference type="InterPro" id="IPR039420">
    <property type="entry name" value="WalR-like"/>
</dbReference>
<evidence type="ECO:0000256" key="3">
    <source>
        <dbReference type="ARBA" id="ARBA00023125"/>
    </source>
</evidence>
<dbReference type="PANTHER" id="PTHR43214:SF43">
    <property type="entry name" value="TWO-COMPONENT RESPONSE REGULATOR"/>
    <property type="match status" value="1"/>
</dbReference>
<evidence type="ECO:0000256" key="1">
    <source>
        <dbReference type="ARBA" id="ARBA00022553"/>
    </source>
</evidence>
<dbReference type="PANTHER" id="PTHR43214">
    <property type="entry name" value="TWO-COMPONENT RESPONSE REGULATOR"/>
    <property type="match status" value="1"/>
</dbReference>
<keyword evidence="4" id="KW-0804">Transcription</keyword>
<feature type="modified residue" description="4-aspartylphosphate" evidence="5">
    <location>
        <position position="57"/>
    </location>
</feature>
<evidence type="ECO:0000313" key="8">
    <source>
        <dbReference type="Proteomes" id="UP000003987"/>
    </source>
</evidence>
<evidence type="ECO:0000256" key="2">
    <source>
        <dbReference type="ARBA" id="ARBA00023015"/>
    </source>
</evidence>
<dbReference type="GO" id="GO:0000160">
    <property type="term" value="P:phosphorelay signal transduction system"/>
    <property type="evidence" value="ECO:0007669"/>
    <property type="project" value="InterPro"/>
</dbReference>
<evidence type="ECO:0000259" key="6">
    <source>
        <dbReference type="PROSITE" id="PS50110"/>
    </source>
</evidence>
<dbReference type="EMBL" id="GG698805">
    <property type="protein sequence ID" value="EEU29878.1"/>
    <property type="molecule type" value="Genomic_DNA"/>
</dbReference>
<dbReference type="InterPro" id="IPR011006">
    <property type="entry name" value="CheY-like_superfamily"/>
</dbReference>
<keyword evidence="1 5" id="KW-0597">Phosphoprotein</keyword>
<proteinExistence type="predicted"/>
<keyword evidence="8" id="KW-1185">Reference proteome</keyword>
<dbReference type="InterPro" id="IPR016032">
    <property type="entry name" value="Sig_transdc_resp-reg_C-effctor"/>
</dbReference>
<dbReference type="HOGENOM" id="CLU_000445_90_1_9"/>
<feature type="domain" description="Response regulatory" evidence="6">
    <location>
        <begin position="4"/>
        <end position="119"/>
    </location>
</feature>
<evidence type="ECO:0000256" key="4">
    <source>
        <dbReference type="ARBA" id="ARBA00023163"/>
    </source>
</evidence>
<dbReference type="CDD" id="cd17535">
    <property type="entry name" value="REC_NarL-like"/>
    <property type="match status" value="1"/>
</dbReference>
<dbReference type="GO" id="GO:0003677">
    <property type="term" value="F:DNA binding"/>
    <property type="evidence" value="ECO:0007669"/>
    <property type="project" value="UniProtKB-KW"/>
</dbReference>
<dbReference type="Proteomes" id="UP000003987">
    <property type="component" value="Unassembled WGS sequence"/>
</dbReference>
<dbReference type="Gene3D" id="3.40.50.2300">
    <property type="match status" value="1"/>
</dbReference>
<keyword evidence="2" id="KW-0805">Transcription regulation</keyword>
<dbReference type="SUPFAM" id="SSF46894">
    <property type="entry name" value="C-terminal effector domain of the bipartite response regulators"/>
    <property type="match status" value="1"/>
</dbReference>
<protein>
    <submittedName>
        <fullName evidence="7">Response regulator receiver domain protein</fullName>
    </submittedName>
</protein>
<dbReference type="InterPro" id="IPR001789">
    <property type="entry name" value="Sig_transdc_resp-reg_receiver"/>
</dbReference>
<dbReference type="SUPFAM" id="SSF52172">
    <property type="entry name" value="CheY-like"/>
    <property type="match status" value="1"/>
</dbReference>